<evidence type="ECO:0000259" key="7">
    <source>
        <dbReference type="SMART" id="SM01136"/>
    </source>
</evidence>
<comment type="function">
    <text evidence="3 5">Could be responsible for synthesis of pseudouridine from uracil-55 in the psi GC loop of transfer RNAs.</text>
</comment>
<dbReference type="InterPro" id="IPR026326">
    <property type="entry name" value="TruB_arch"/>
</dbReference>
<feature type="active site" description="Nucleophile" evidence="5">
    <location>
        <position position="75"/>
    </location>
</feature>
<dbReference type="GeneID" id="24798810"/>
<dbReference type="InterPro" id="IPR004802">
    <property type="entry name" value="tRNA_PsdUridine_synth_B_fam"/>
</dbReference>
<dbReference type="SUPFAM" id="SSF88697">
    <property type="entry name" value="PUA domain-like"/>
    <property type="match status" value="1"/>
</dbReference>
<evidence type="ECO:0000256" key="2">
    <source>
        <dbReference type="ARBA" id="ARBA00023235"/>
    </source>
</evidence>
<feature type="domain" description="Dyskerin-like" evidence="7">
    <location>
        <begin position="2"/>
        <end position="56"/>
    </location>
</feature>
<dbReference type="KEGG" id="gac:GACE_2247"/>
<dbReference type="GO" id="GO:0000495">
    <property type="term" value="P:box H/ACA sno(s)RNA 3'-end processing"/>
    <property type="evidence" value="ECO:0007669"/>
    <property type="project" value="TreeGrafter"/>
</dbReference>
<dbReference type="NCBIfam" id="TIGR00451">
    <property type="entry name" value="unchar_dom_2"/>
    <property type="match status" value="1"/>
</dbReference>
<dbReference type="SMART" id="SM00359">
    <property type="entry name" value="PUA"/>
    <property type="match status" value="1"/>
</dbReference>
<dbReference type="CDD" id="cd21148">
    <property type="entry name" value="PUA_Cbf5"/>
    <property type="match status" value="1"/>
</dbReference>
<dbReference type="Proteomes" id="UP000030624">
    <property type="component" value="Chromosome"/>
</dbReference>
<evidence type="ECO:0000313" key="9">
    <source>
        <dbReference type="Proteomes" id="UP000030624"/>
    </source>
</evidence>
<proteinExistence type="inferred from homology"/>
<reference evidence="8 9" key="1">
    <citation type="journal article" date="2015" name="Appl. Environ. Microbiol.">
        <title>The Geoglobus acetivorans genome: Fe(III) reduction, acetate utilization, autotrophic growth, and degradation of aromatic compounds in a hyperthermophilic archaeon.</title>
        <authorList>
            <person name="Mardanov A.V."/>
            <person name="Slododkina G.B."/>
            <person name="Slobodkin A.I."/>
            <person name="Beletsky A.V."/>
            <person name="Gavrilov S.N."/>
            <person name="Kublanov I.V."/>
            <person name="Bonch-Osmolovskaya E.A."/>
            <person name="Skryabin K.G."/>
            <person name="Ravin N.V."/>
        </authorList>
    </citation>
    <scope>NUCLEOTIDE SEQUENCE [LARGE SCALE GENOMIC DNA]</scope>
    <source>
        <strain evidence="8 9">SBH6</strain>
    </source>
</reference>
<evidence type="ECO:0000313" key="8">
    <source>
        <dbReference type="EMBL" id="AIY91268.1"/>
    </source>
</evidence>
<evidence type="ECO:0000256" key="1">
    <source>
        <dbReference type="ARBA" id="ARBA00022694"/>
    </source>
</evidence>
<dbReference type="Gene3D" id="2.30.130.10">
    <property type="entry name" value="PUA domain"/>
    <property type="match status" value="1"/>
</dbReference>
<dbReference type="SMART" id="SM01136">
    <property type="entry name" value="DKCLD"/>
    <property type="match status" value="1"/>
</dbReference>
<comment type="similarity">
    <text evidence="4 5">Belongs to the pseudouridine synthase TruB family. Type 2 subfamily.</text>
</comment>
<accession>A0A0A7GHG6</accession>
<dbReference type="GO" id="GO:0031120">
    <property type="term" value="P:snRNA pseudouridine synthesis"/>
    <property type="evidence" value="ECO:0007669"/>
    <property type="project" value="TreeGrafter"/>
</dbReference>
<dbReference type="InterPro" id="IPR032819">
    <property type="entry name" value="TruB_C"/>
</dbReference>
<dbReference type="GO" id="GO:1990481">
    <property type="term" value="P:mRNA pseudouridine synthesis"/>
    <property type="evidence" value="ECO:0007669"/>
    <property type="project" value="TreeGrafter"/>
</dbReference>
<dbReference type="InterPro" id="IPR020103">
    <property type="entry name" value="PsdUridine_synth_cat_dom_sf"/>
</dbReference>
<dbReference type="InterPro" id="IPR012960">
    <property type="entry name" value="Dyskerin-like"/>
</dbReference>
<name>A0A0A7GHG6_GEOAI</name>
<dbReference type="InterPro" id="IPR002478">
    <property type="entry name" value="PUA"/>
</dbReference>
<protein>
    <recommendedName>
        <fullName evidence="5">Probable tRNA pseudouridine synthase B</fullName>
        <ecNumber evidence="5">5.4.99.25</ecNumber>
    </recommendedName>
    <alternativeName>
        <fullName evidence="5">tRNA pseudouridine(55) synthase</fullName>
        <shortName evidence="5">Psi55 synthase</shortName>
    </alternativeName>
    <alternativeName>
        <fullName evidence="5">tRNA pseudouridylate synthase</fullName>
    </alternativeName>
    <alternativeName>
        <fullName evidence="5">tRNA-uridine isomerase</fullName>
    </alternativeName>
</protein>
<dbReference type="Gene3D" id="3.30.2350.10">
    <property type="entry name" value="Pseudouridine synthase"/>
    <property type="match status" value="1"/>
</dbReference>
<dbReference type="STRING" id="565033.GACE_2247"/>
<evidence type="ECO:0000256" key="4">
    <source>
        <dbReference type="ARBA" id="ARBA00060775"/>
    </source>
</evidence>
<dbReference type="InterPro" id="IPR002501">
    <property type="entry name" value="PsdUridine_synth_N"/>
</dbReference>
<evidence type="ECO:0000256" key="5">
    <source>
        <dbReference type="HAMAP-Rule" id="MF_01081"/>
    </source>
</evidence>
<dbReference type="PANTHER" id="PTHR23127:SF0">
    <property type="entry name" value="H_ACA RIBONUCLEOPROTEIN COMPLEX SUBUNIT DKC1"/>
    <property type="match status" value="1"/>
</dbReference>
<keyword evidence="2 5" id="KW-0413">Isomerase</keyword>
<dbReference type="PANTHER" id="PTHR23127">
    <property type="entry name" value="CENTROMERE/MICROTUBULE BINDING PROTEIN CBF5"/>
    <property type="match status" value="1"/>
</dbReference>
<dbReference type="GO" id="GO:0031118">
    <property type="term" value="P:rRNA pseudouridine synthesis"/>
    <property type="evidence" value="ECO:0007669"/>
    <property type="project" value="TreeGrafter"/>
</dbReference>
<gene>
    <name evidence="5" type="primary">truB</name>
    <name evidence="8" type="ORF">GACE_2247</name>
</gene>
<dbReference type="eggNOG" id="arCOG00987">
    <property type="taxonomic scope" value="Archaea"/>
</dbReference>
<dbReference type="GO" id="GO:0031119">
    <property type="term" value="P:tRNA pseudouridine synthesis"/>
    <property type="evidence" value="ECO:0007669"/>
    <property type="project" value="UniProtKB-UniRule"/>
</dbReference>
<dbReference type="HOGENOM" id="CLU_032087_3_0_2"/>
<dbReference type="NCBIfam" id="NF003280">
    <property type="entry name" value="PRK04270.1"/>
    <property type="match status" value="1"/>
</dbReference>
<feature type="domain" description="PUA" evidence="6">
    <location>
        <begin position="243"/>
        <end position="317"/>
    </location>
</feature>
<comment type="catalytic activity">
    <reaction evidence="5">
        <text>uridine(55) in tRNA = pseudouridine(55) in tRNA</text>
        <dbReference type="Rhea" id="RHEA:42532"/>
        <dbReference type="Rhea" id="RHEA-COMP:10101"/>
        <dbReference type="Rhea" id="RHEA-COMP:10102"/>
        <dbReference type="ChEBI" id="CHEBI:65314"/>
        <dbReference type="ChEBI" id="CHEBI:65315"/>
        <dbReference type="EC" id="5.4.99.25"/>
    </reaction>
</comment>
<dbReference type="EMBL" id="CP009552">
    <property type="protein sequence ID" value="AIY91268.1"/>
    <property type="molecule type" value="Genomic_DNA"/>
</dbReference>
<dbReference type="InterPro" id="IPR004521">
    <property type="entry name" value="Uncharacterised_CHP00451"/>
</dbReference>
<evidence type="ECO:0000259" key="6">
    <source>
        <dbReference type="SMART" id="SM00359"/>
    </source>
</evidence>
<dbReference type="RefSeq" id="WP_048093408.1">
    <property type="nucleotide sequence ID" value="NZ_CP009552.1"/>
</dbReference>
<dbReference type="HAMAP" id="MF_01081">
    <property type="entry name" value="TruB_arch"/>
    <property type="match status" value="1"/>
</dbReference>
<dbReference type="Pfam" id="PF16198">
    <property type="entry name" value="TruB_C_2"/>
    <property type="match status" value="1"/>
</dbReference>
<dbReference type="GO" id="GO:0003723">
    <property type="term" value="F:RNA binding"/>
    <property type="evidence" value="ECO:0007669"/>
    <property type="project" value="InterPro"/>
</dbReference>
<dbReference type="CDD" id="cd02572">
    <property type="entry name" value="PseudoU_synth_hDyskerin"/>
    <property type="match status" value="1"/>
</dbReference>
<dbReference type="EC" id="5.4.99.25" evidence="5"/>
<sequence>MMKRMVPDFEDRFYIREEGEPGEHGTYPYNRPMREYITKGLVCIDKPMGPSSHEVVVWIRKILDVEKTGHTGTLDPRVTGVLPVLIENGTKLVKYLQESDKEYITLMHLHADARKEDIERVMKLFVGKIYQRPPLKSAVKKRLRIREIKDIEILEIDGRDVLFRVLCEAGTYIRKLCIDIGEVLGTGAHMQELRRTRTGIFDESRAYTLHDLLDAYMFWKEDGEEKYLREIIMPMEEAAKTMKKVVIKDTAVDAVCHGADLTARGIHYIEKSIKAGDVVALFTLKNELVSIAKAIVSAEEMFRMKKGVVAKTLRVIMERGTYPPYWKGKGAGEI</sequence>
<dbReference type="InterPro" id="IPR015947">
    <property type="entry name" value="PUA-like_sf"/>
</dbReference>
<dbReference type="Pfam" id="PF01472">
    <property type="entry name" value="PUA"/>
    <property type="match status" value="1"/>
</dbReference>
<dbReference type="FunFam" id="3.30.2350.10:FF:000001">
    <property type="entry name" value="H/ACA ribonucleoprotein complex subunit CBF5"/>
    <property type="match status" value="1"/>
</dbReference>
<evidence type="ECO:0000256" key="3">
    <source>
        <dbReference type="ARBA" id="ARBA00060072"/>
    </source>
</evidence>
<organism evidence="8 9">
    <name type="scientific">Geoglobus acetivorans</name>
    <dbReference type="NCBI Taxonomy" id="565033"/>
    <lineage>
        <taxon>Archaea</taxon>
        <taxon>Methanobacteriati</taxon>
        <taxon>Methanobacteriota</taxon>
        <taxon>Archaeoglobi</taxon>
        <taxon>Archaeoglobales</taxon>
        <taxon>Archaeoglobaceae</taxon>
        <taxon>Geoglobus</taxon>
    </lineage>
</organism>
<dbReference type="AlphaFoldDB" id="A0A0A7GHG6"/>
<dbReference type="Pfam" id="PF01509">
    <property type="entry name" value="TruB_N"/>
    <property type="match status" value="1"/>
</dbReference>
<dbReference type="InterPro" id="IPR036974">
    <property type="entry name" value="PUA_sf"/>
</dbReference>
<dbReference type="SUPFAM" id="SSF55120">
    <property type="entry name" value="Pseudouridine synthase"/>
    <property type="match status" value="1"/>
</dbReference>
<dbReference type="Pfam" id="PF08068">
    <property type="entry name" value="DKCLD"/>
    <property type="match status" value="1"/>
</dbReference>
<dbReference type="GO" id="GO:0160148">
    <property type="term" value="F:tRNA pseudouridine(55) synthase activity"/>
    <property type="evidence" value="ECO:0007669"/>
    <property type="project" value="UniProtKB-EC"/>
</dbReference>
<dbReference type="PROSITE" id="PS50890">
    <property type="entry name" value="PUA"/>
    <property type="match status" value="1"/>
</dbReference>
<dbReference type="NCBIfam" id="TIGR00425">
    <property type="entry name" value="CBF5"/>
    <property type="match status" value="1"/>
</dbReference>
<keyword evidence="1 5" id="KW-0819">tRNA processing</keyword>